<proteinExistence type="predicted"/>
<dbReference type="Proteomes" id="UP000186108">
    <property type="component" value="Plasmid pR1CP1"/>
</dbReference>
<evidence type="ECO:0000313" key="2">
    <source>
        <dbReference type="Proteomes" id="UP000186108"/>
    </source>
</evidence>
<organism evidence="1 2">
    <name type="scientific">Rhodococcus opacus</name>
    <name type="common">Nocardia opaca</name>
    <dbReference type="NCBI Taxonomy" id="37919"/>
    <lineage>
        <taxon>Bacteria</taxon>
        <taxon>Bacillati</taxon>
        <taxon>Actinomycetota</taxon>
        <taxon>Actinomycetes</taxon>
        <taxon>Mycobacteriales</taxon>
        <taxon>Nocardiaceae</taxon>
        <taxon>Rhodococcus</taxon>
    </lineage>
</organism>
<reference evidence="1 2" key="1">
    <citation type="submission" date="2014-07" db="EMBL/GenBank/DDBJ databases">
        <authorList>
            <person name="Zhang J.E."/>
            <person name="Yang H."/>
            <person name="Guo J."/>
            <person name="Deng Z."/>
            <person name="Luo H."/>
            <person name="Luo M."/>
            <person name="Zhao B."/>
        </authorList>
    </citation>
    <scope>NUCLEOTIDE SEQUENCE [LARGE SCALE GENOMIC DNA]</scope>
    <source>
        <strain evidence="1 2">1CP</strain>
        <plasmid evidence="2">Plasmid pr1cp1</plasmid>
    </source>
</reference>
<geneLocation type="plasmid" evidence="2">
    <name>pr1cp1</name>
</geneLocation>
<dbReference type="EMBL" id="CP009112">
    <property type="protein sequence ID" value="ANS32091.1"/>
    <property type="molecule type" value="Genomic_DNA"/>
</dbReference>
<name>A0A1B1KHK2_RHOOP</name>
<keyword evidence="1" id="KW-0614">Plasmid</keyword>
<evidence type="ECO:0000313" key="1">
    <source>
        <dbReference type="EMBL" id="ANS32091.1"/>
    </source>
</evidence>
<accession>A0A1B1KHK2</accession>
<dbReference type="AlphaFoldDB" id="A0A1B1KHK2"/>
<protein>
    <submittedName>
        <fullName evidence="1">Uncharacterized protein</fullName>
    </submittedName>
</protein>
<sequence>MLKIDRTGALAMEAAFVAPVDDSWRGAPTAMPARCELFAPTSRLQDQLIGMYRHSAGQ</sequence>
<gene>
    <name evidence="1" type="ORF">R1CP_37435</name>
</gene>